<protein>
    <recommendedName>
        <fullName evidence="3">Molecular chaperone IbpA, HSP20 family</fullName>
    </recommendedName>
</protein>
<dbReference type="RefSeq" id="WP_160645730.1">
    <property type="nucleotide sequence ID" value="NZ_SIJB01000018.1"/>
</dbReference>
<proteinExistence type="predicted"/>
<evidence type="ECO:0008006" key="3">
    <source>
        <dbReference type="Google" id="ProtNLM"/>
    </source>
</evidence>
<sequence length="168" mass="19399">MSNLFDQHQFNKLIRDQMSNTNLNNIDPNNLDLSWIDKYVSDTIEKAFSRTTSNVDSSKPKTNTITNTNTNTNTGELKTDLLDIHHYLIAKIYIPKHIDHRKIKLSLNTNKLKIKGLPSGNSQTINLPTHIDTYDTKAIYKNQILEVRMPKIPDDDEDYNSIKVHFDD</sequence>
<accession>A0A6N9Q185</accession>
<keyword evidence="2" id="KW-1185">Reference proteome</keyword>
<dbReference type="CDD" id="cd00298">
    <property type="entry name" value="ACD_sHsps_p23-like"/>
    <property type="match status" value="1"/>
</dbReference>
<dbReference type="InterPro" id="IPR008978">
    <property type="entry name" value="HSP20-like_chaperone"/>
</dbReference>
<gene>
    <name evidence="1" type="ORF">ERL59_08215</name>
</gene>
<comment type="caution">
    <text evidence="1">The sequence shown here is derived from an EMBL/GenBank/DDBJ whole genome shotgun (WGS) entry which is preliminary data.</text>
</comment>
<dbReference type="AlphaFoldDB" id="A0A6N9Q185"/>
<dbReference type="OrthoDB" id="2678548at2"/>
<dbReference type="Gene3D" id="2.60.40.790">
    <property type="match status" value="1"/>
</dbReference>
<name>A0A6N9Q185_9BACL</name>
<dbReference type="Proteomes" id="UP000448943">
    <property type="component" value="Unassembled WGS sequence"/>
</dbReference>
<organism evidence="1 2">
    <name type="scientific">Chengkuizengella marina</name>
    <dbReference type="NCBI Taxonomy" id="2507566"/>
    <lineage>
        <taxon>Bacteria</taxon>
        <taxon>Bacillati</taxon>
        <taxon>Bacillota</taxon>
        <taxon>Bacilli</taxon>
        <taxon>Bacillales</taxon>
        <taxon>Paenibacillaceae</taxon>
        <taxon>Chengkuizengella</taxon>
    </lineage>
</organism>
<dbReference type="SUPFAM" id="SSF49764">
    <property type="entry name" value="HSP20-like chaperones"/>
    <property type="match status" value="1"/>
</dbReference>
<dbReference type="EMBL" id="SIJB01000018">
    <property type="protein sequence ID" value="NBI28942.1"/>
    <property type="molecule type" value="Genomic_DNA"/>
</dbReference>
<evidence type="ECO:0000313" key="1">
    <source>
        <dbReference type="EMBL" id="NBI28942.1"/>
    </source>
</evidence>
<reference evidence="1 2" key="1">
    <citation type="submission" date="2019-01" db="EMBL/GenBank/DDBJ databases">
        <title>Chengkuizengella sp. nov., isolated from deep-sea sediment of East Pacific Ocean.</title>
        <authorList>
            <person name="Yang J."/>
            <person name="Lai Q."/>
            <person name="Shao Z."/>
        </authorList>
    </citation>
    <scope>NUCLEOTIDE SEQUENCE [LARGE SCALE GENOMIC DNA]</scope>
    <source>
        <strain evidence="1 2">YPA3-1-1</strain>
    </source>
</reference>
<evidence type="ECO:0000313" key="2">
    <source>
        <dbReference type="Proteomes" id="UP000448943"/>
    </source>
</evidence>